<accession>A0A026WAR7</accession>
<evidence type="ECO:0000313" key="1">
    <source>
        <dbReference type="EMBL" id="EZA53140.1"/>
    </source>
</evidence>
<name>A0A026WAR7_OOCBI</name>
<sequence length="71" mass="8659">MRNHKVFFKNLKILSDVRKHKSIKRPAVSERYYLSMNRFTLRLYRFPICKKVRPKQIGVQCVNHEPEQFLP</sequence>
<dbReference type="AlphaFoldDB" id="A0A026WAR7"/>
<keyword evidence="2" id="KW-1185">Reference proteome</keyword>
<dbReference type="Proteomes" id="UP000053097">
    <property type="component" value="Unassembled WGS sequence"/>
</dbReference>
<protein>
    <submittedName>
        <fullName evidence="1">Uncharacterized protein</fullName>
    </submittedName>
</protein>
<organism evidence="1 2">
    <name type="scientific">Ooceraea biroi</name>
    <name type="common">Clonal raider ant</name>
    <name type="synonym">Cerapachys biroi</name>
    <dbReference type="NCBI Taxonomy" id="2015173"/>
    <lineage>
        <taxon>Eukaryota</taxon>
        <taxon>Metazoa</taxon>
        <taxon>Ecdysozoa</taxon>
        <taxon>Arthropoda</taxon>
        <taxon>Hexapoda</taxon>
        <taxon>Insecta</taxon>
        <taxon>Pterygota</taxon>
        <taxon>Neoptera</taxon>
        <taxon>Endopterygota</taxon>
        <taxon>Hymenoptera</taxon>
        <taxon>Apocrita</taxon>
        <taxon>Aculeata</taxon>
        <taxon>Formicoidea</taxon>
        <taxon>Formicidae</taxon>
        <taxon>Dorylinae</taxon>
        <taxon>Ooceraea</taxon>
    </lineage>
</organism>
<evidence type="ECO:0000313" key="2">
    <source>
        <dbReference type="Proteomes" id="UP000053097"/>
    </source>
</evidence>
<dbReference type="EMBL" id="KK107293">
    <property type="protein sequence ID" value="EZA53140.1"/>
    <property type="molecule type" value="Genomic_DNA"/>
</dbReference>
<proteinExistence type="predicted"/>
<gene>
    <name evidence="1" type="ORF">X777_06218</name>
</gene>
<reference evidence="1 2" key="1">
    <citation type="journal article" date="2014" name="Curr. Biol.">
        <title>The genome of the clonal raider ant Cerapachys biroi.</title>
        <authorList>
            <person name="Oxley P.R."/>
            <person name="Ji L."/>
            <person name="Fetter-Pruneda I."/>
            <person name="McKenzie S.K."/>
            <person name="Li C."/>
            <person name="Hu H."/>
            <person name="Zhang G."/>
            <person name="Kronauer D.J."/>
        </authorList>
    </citation>
    <scope>NUCLEOTIDE SEQUENCE [LARGE SCALE GENOMIC DNA]</scope>
</reference>